<dbReference type="OrthoDB" id="5296287at2759"/>
<dbReference type="EMBL" id="RCHS01004086">
    <property type="protein sequence ID" value="RMX37749.1"/>
    <property type="molecule type" value="Genomic_DNA"/>
</dbReference>
<dbReference type="AlphaFoldDB" id="A0A3M6T8T9"/>
<evidence type="ECO:0000256" key="1">
    <source>
        <dbReference type="ARBA" id="ARBA00004141"/>
    </source>
</evidence>
<dbReference type="GO" id="GO:0022857">
    <property type="term" value="F:transmembrane transporter activity"/>
    <property type="evidence" value="ECO:0007669"/>
    <property type="project" value="InterPro"/>
</dbReference>
<feature type="region of interest" description="Disordered" evidence="5">
    <location>
        <begin position="1"/>
        <end position="26"/>
    </location>
</feature>
<dbReference type="PANTHER" id="PTHR24064">
    <property type="entry name" value="SOLUTE CARRIER FAMILY 22 MEMBER"/>
    <property type="match status" value="1"/>
</dbReference>
<evidence type="ECO:0000256" key="2">
    <source>
        <dbReference type="ARBA" id="ARBA00022692"/>
    </source>
</evidence>
<dbReference type="SUPFAM" id="SSF103473">
    <property type="entry name" value="MFS general substrate transporter"/>
    <property type="match status" value="1"/>
</dbReference>
<name>A0A3M6T8T9_POCDA</name>
<dbReference type="Gene3D" id="1.20.1250.20">
    <property type="entry name" value="MFS general substrate transporter like domains"/>
    <property type="match status" value="1"/>
</dbReference>
<feature type="transmembrane region" description="Helical" evidence="6">
    <location>
        <begin position="51"/>
        <end position="76"/>
    </location>
</feature>
<evidence type="ECO:0000256" key="4">
    <source>
        <dbReference type="ARBA" id="ARBA00023136"/>
    </source>
</evidence>
<evidence type="ECO:0000256" key="5">
    <source>
        <dbReference type="SAM" id="MobiDB-lite"/>
    </source>
</evidence>
<feature type="transmembrane region" description="Helical" evidence="6">
    <location>
        <begin position="391"/>
        <end position="410"/>
    </location>
</feature>
<dbReference type="InterPro" id="IPR005828">
    <property type="entry name" value="MFS_sugar_transport-like"/>
</dbReference>
<accession>A0A3M6T8T9</accession>
<feature type="transmembrane region" description="Helical" evidence="6">
    <location>
        <begin position="456"/>
        <end position="474"/>
    </location>
</feature>
<evidence type="ECO:0000313" key="9">
    <source>
        <dbReference type="Proteomes" id="UP000275408"/>
    </source>
</evidence>
<feature type="compositionally biased region" description="Polar residues" evidence="5">
    <location>
        <begin position="10"/>
        <end position="26"/>
    </location>
</feature>
<dbReference type="InterPro" id="IPR020846">
    <property type="entry name" value="MFS_dom"/>
</dbReference>
<organism evidence="8 9">
    <name type="scientific">Pocillopora damicornis</name>
    <name type="common">Cauliflower coral</name>
    <name type="synonym">Millepora damicornis</name>
    <dbReference type="NCBI Taxonomy" id="46731"/>
    <lineage>
        <taxon>Eukaryota</taxon>
        <taxon>Metazoa</taxon>
        <taxon>Cnidaria</taxon>
        <taxon>Anthozoa</taxon>
        <taxon>Hexacorallia</taxon>
        <taxon>Scleractinia</taxon>
        <taxon>Astrocoeniina</taxon>
        <taxon>Pocilloporidae</taxon>
        <taxon>Pocillopora</taxon>
    </lineage>
</organism>
<dbReference type="PROSITE" id="PS50850">
    <property type="entry name" value="MFS"/>
    <property type="match status" value="1"/>
</dbReference>
<feature type="transmembrane region" description="Helical" evidence="6">
    <location>
        <begin position="481"/>
        <end position="500"/>
    </location>
</feature>
<keyword evidence="9" id="KW-1185">Reference proteome</keyword>
<dbReference type="CDD" id="cd17317">
    <property type="entry name" value="MFS_SLC22"/>
    <property type="match status" value="1"/>
</dbReference>
<evidence type="ECO:0000256" key="6">
    <source>
        <dbReference type="SAM" id="Phobius"/>
    </source>
</evidence>
<dbReference type="Proteomes" id="UP000275408">
    <property type="component" value="Unassembled WGS sequence"/>
</dbReference>
<dbReference type="Pfam" id="PF00083">
    <property type="entry name" value="Sugar_tr"/>
    <property type="match status" value="1"/>
</dbReference>
<keyword evidence="3 6" id="KW-1133">Transmembrane helix</keyword>
<keyword evidence="2 6" id="KW-0812">Transmembrane</keyword>
<feature type="transmembrane region" description="Helical" evidence="6">
    <location>
        <begin position="245"/>
        <end position="263"/>
    </location>
</feature>
<keyword evidence="4 6" id="KW-0472">Membrane</keyword>
<gene>
    <name evidence="8" type="ORF">pdam_00006579</name>
</gene>
<feature type="domain" description="Major facilitator superfamily (MFS) profile" evidence="7">
    <location>
        <begin position="53"/>
        <end position="505"/>
    </location>
</feature>
<feature type="transmembrane region" description="Helical" evidence="6">
    <location>
        <begin position="363"/>
        <end position="384"/>
    </location>
</feature>
<dbReference type="GO" id="GO:0016020">
    <property type="term" value="C:membrane"/>
    <property type="evidence" value="ECO:0007669"/>
    <property type="project" value="UniProtKB-SubCell"/>
</dbReference>
<comment type="subcellular location">
    <subcellularLocation>
        <location evidence="1">Membrane</location>
        <topology evidence="1">Multi-pass membrane protein</topology>
    </subcellularLocation>
</comment>
<feature type="compositionally biased region" description="Basic residues" evidence="5">
    <location>
        <begin position="530"/>
        <end position="539"/>
    </location>
</feature>
<evidence type="ECO:0000259" key="7">
    <source>
        <dbReference type="PROSITE" id="PS50850"/>
    </source>
</evidence>
<feature type="transmembrane region" description="Helical" evidence="6">
    <location>
        <begin position="134"/>
        <end position="151"/>
    </location>
</feature>
<protein>
    <recommendedName>
        <fullName evidence="7">Major facilitator superfamily (MFS) profile domain-containing protein</fullName>
    </recommendedName>
</protein>
<sequence length="559" mass="61981">METTGDKKNSSSLDTSCDTNDFQADANSSSKENYEFDDLLRLVGGFGRYPMLLYAFMCLMTVPIGLQQLVLVFYGASPPFQCVASSTTMNSSNCEIDKCCANCTEYEFKGKYTSAVSEWGLICDKNHLKALTQAAYLAGLLVGSYAFSSISDHLGRRVAVFLSIAILAVCGTVSAVADCLSLFALFRVGAGAAAAGCLLSRFVYCMELSVTSNRTAAGFVSNIFMTVGYAILALLAYLMRDWRHLMLAVSVPGVLLLLFWWWIPESPRWLVAHNRLDEAHGLLMKYATKNGVPVDPKQLRHMISEVRKADVRKNDTRKYGTFDLVRTPKLRKRIIICCFNWFVNALVYFGLSLNVKNLAGDMYLNFFILIIIELPSALLAWFCLQRFGRRIPYCAFMLIGGVAGMLVLAVPSKAVLYLIHFSDHLCFHCRAFPDSYQFSICQIYIFRNTAVGVSSMMARIGAILAPYIVLLADLPNLNKTLPLVIFGILGVTAGIVGLWLPETLFSPMPQTVEQAEAWPEDYKIYCCKKPGPKKSKAGSKKVNTGEEEGQKLCDIESQV</sequence>
<feature type="region of interest" description="Disordered" evidence="5">
    <location>
        <begin position="530"/>
        <end position="559"/>
    </location>
</feature>
<evidence type="ECO:0000313" key="8">
    <source>
        <dbReference type="EMBL" id="RMX37749.1"/>
    </source>
</evidence>
<feature type="transmembrane region" description="Helical" evidence="6">
    <location>
        <begin position="216"/>
        <end position="239"/>
    </location>
</feature>
<proteinExistence type="predicted"/>
<feature type="transmembrane region" description="Helical" evidence="6">
    <location>
        <begin position="158"/>
        <end position="177"/>
    </location>
</feature>
<feature type="transmembrane region" description="Helical" evidence="6">
    <location>
        <begin position="183"/>
        <end position="204"/>
    </location>
</feature>
<reference evidence="8 9" key="1">
    <citation type="journal article" date="2018" name="Sci. Rep.">
        <title>Comparative analysis of the Pocillopora damicornis genome highlights role of immune system in coral evolution.</title>
        <authorList>
            <person name="Cunning R."/>
            <person name="Bay R.A."/>
            <person name="Gillette P."/>
            <person name="Baker A.C."/>
            <person name="Traylor-Knowles N."/>
        </authorList>
    </citation>
    <scope>NUCLEOTIDE SEQUENCE [LARGE SCALE GENOMIC DNA]</scope>
    <source>
        <strain evidence="8">RSMAS</strain>
        <tissue evidence="8">Whole animal</tissue>
    </source>
</reference>
<evidence type="ECO:0000256" key="3">
    <source>
        <dbReference type="ARBA" id="ARBA00022989"/>
    </source>
</evidence>
<feature type="transmembrane region" description="Helical" evidence="6">
    <location>
        <begin position="334"/>
        <end position="351"/>
    </location>
</feature>
<dbReference type="STRING" id="46731.A0A3M6T8T9"/>
<feature type="compositionally biased region" description="Basic and acidic residues" evidence="5">
    <location>
        <begin position="548"/>
        <end position="559"/>
    </location>
</feature>
<dbReference type="InterPro" id="IPR036259">
    <property type="entry name" value="MFS_trans_sf"/>
</dbReference>
<comment type="caution">
    <text evidence="8">The sequence shown here is derived from an EMBL/GenBank/DDBJ whole genome shotgun (WGS) entry which is preliminary data.</text>
</comment>